<name>A0A3E2TKN3_9FIRM</name>
<sequence>MKIWVIGRSYPMSINNMQGSFELEQAKMLAKYNNNDVSYITCVFHPYKKIGKWGYNSWEADNINIYTNSTFFAPERFKMHAEKYKTFIWKKFLKKVEEISGLPDIIHIHYPTNITIANHILTYKNKRIKIICTEHWSQVLNKTLDRFELNQLKNYVENSDHFLSVGSALQKSIYDITQTEKEIPIVGNVVNNYFIPIDRKKDCKIFKYIAVGNQVKLKRYDKIILSFYNLLKVIPNISLTLVGSGPEHNELIKLVKKLNIEDKVIFTGSLSRAETARYVGLSNVLLCFSEYETFGVPIIEAWACGLPVVTSDSISVNEVWDDRLGYKIRNANISDFSKKMKCIYENYEKFDKDYIRDYAILNYSEESMYNRLMYYYKND</sequence>
<keyword evidence="2" id="KW-0808">Transferase</keyword>
<dbReference type="PANTHER" id="PTHR45947:SF3">
    <property type="entry name" value="SULFOQUINOVOSYL TRANSFERASE SQD2"/>
    <property type="match status" value="1"/>
</dbReference>
<organism evidence="2 3">
    <name type="scientific">Anaerococcus nagyae</name>
    <dbReference type="NCBI Taxonomy" id="1755241"/>
    <lineage>
        <taxon>Bacteria</taxon>
        <taxon>Bacillati</taxon>
        <taxon>Bacillota</taxon>
        <taxon>Tissierellia</taxon>
        <taxon>Tissierellales</taxon>
        <taxon>Peptoniphilaceae</taxon>
        <taxon>Anaerococcus</taxon>
    </lineage>
</organism>
<evidence type="ECO:0000259" key="1">
    <source>
        <dbReference type="Pfam" id="PF00534"/>
    </source>
</evidence>
<dbReference type="OrthoDB" id="9804196at2"/>
<dbReference type="CDD" id="cd03801">
    <property type="entry name" value="GT4_PimA-like"/>
    <property type="match status" value="1"/>
</dbReference>
<protein>
    <submittedName>
        <fullName evidence="2">Glycosyltransferase</fullName>
    </submittedName>
</protein>
<reference evidence="2 3" key="1">
    <citation type="submission" date="2018-08" db="EMBL/GenBank/DDBJ databases">
        <title>A genome reference for cultivated species of the human gut microbiota.</title>
        <authorList>
            <person name="Zou Y."/>
            <person name="Xue W."/>
            <person name="Luo G."/>
        </authorList>
    </citation>
    <scope>NUCLEOTIDE SEQUENCE [LARGE SCALE GENOMIC DNA]</scope>
    <source>
        <strain evidence="2 3">OF01-3</strain>
    </source>
</reference>
<dbReference type="PANTHER" id="PTHR45947">
    <property type="entry name" value="SULFOQUINOVOSYL TRANSFERASE SQD2"/>
    <property type="match status" value="1"/>
</dbReference>
<dbReference type="Pfam" id="PF00534">
    <property type="entry name" value="Glycos_transf_1"/>
    <property type="match status" value="1"/>
</dbReference>
<comment type="caution">
    <text evidence="2">The sequence shown here is derived from an EMBL/GenBank/DDBJ whole genome shotgun (WGS) entry which is preliminary data.</text>
</comment>
<dbReference type="Gene3D" id="3.40.50.2000">
    <property type="entry name" value="Glycogen Phosphorylase B"/>
    <property type="match status" value="2"/>
</dbReference>
<dbReference type="Proteomes" id="UP000261011">
    <property type="component" value="Unassembled WGS sequence"/>
</dbReference>
<feature type="domain" description="Glycosyl transferase family 1" evidence="1">
    <location>
        <begin position="207"/>
        <end position="349"/>
    </location>
</feature>
<dbReference type="AlphaFoldDB" id="A0A3E2TKN3"/>
<evidence type="ECO:0000313" key="2">
    <source>
        <dbReference type="EMBL" id="RGB77941.1"/>
    </source>
</evidence>
<dbReference type="SUPFAM" id="SSF53756">
    <property type="entry name" value="UDP-Glycosyltransferase/glycogen phosphorylase"/>
    <property type="match status" value="1"/>
</dbReference>
<dbReference type="InterPro" id="IPR050194">
    <property type="entry name" value="Glycosyltransferase_grp1"/>
</dbReference>
<dbReference type="GO" id="GO:0016757">
    <property type="term" value="F:glycosyltransferase activity"/>
    <property type="evidence" value="ECO:0007669"/>
    <property type="project" value="InterPro"/>
</dbReference>
<proteinExistence type="predicted"/>
<gene>
    <name evidence="2" type="ORF">DXA39_00360</name>
</gene>
<dbReference type="RefSeq" id="WP_117520000.1">
    <property type="nucleotide sequence ID" value="NZ_QVEU01000001.1"/>
</dbReference>
<evidence type="ECO:0000313" key="3">
    <source>
        <dbReference type="Proteomes" id="UP000261011"/>
    </source>
</evidence>
<keyword evidence="3" id="KW-1185">Reference proteome</keyword>
<accession>A0A3E2TKN3</accession>
<dbReference type="EMBL" id="QVEU01000001">
    <property type="protein sequence ID" value="RGB77941.1"/>
    <property type="molecule type" value="Genomic_DNA"/>
</dbReference>
<dbReference type="InterPro" id="IPR001296">
    <property type="entry name" value="Glyco_trans_1"/>
</dbReference>